<dbReference type="HAMAP" id="MF_00023">
    <property type="entry name" value="SmpB"/>
    <property type="match status" value="1"/>
</dbReference>
<name>A0A1F6WMY4_9BACT</name>
<proteinExistence type="inferred from homology"/>
<evidence type="ECO:0000256" key="2">
    <source>
        <dbReference type="ARBA" id="ARBA00022884"/>
    </source>
</evidence>
<dbReference type="SUPFAM" id="SSF74982">
    <property type="entry name" value="Small protein B (SmpB)"/>
    <property type="match status" value="1"/>
</dbReference>
<dbReference type="GO" id="GO:0003723">
    <property type="term" value="F:RNA binding"/>
    <property type="evidence" value="ECO:0007669"/>
    <property type="project" value="UniProtKB-UniRule"/>
</dbReference>
<dbReference type="GO" id="GO:0070929">
    <property type="term" value="P:trans-translation"/>
    <property type="evidence" value="ECO:0007669"/>
    <property type="project" value="UniProtKB-UniRule"/>
</dbReference>
<evidence type="ECO:0000313" key="5">
    <source>
        <dbReference type="Proteomes" id="UP000179448"/>
    </source>
</evidence>
<dbReference type="PROSITE" id="PS01317">
    <property type="entry name" value="SSRP"/>
    <property type="match status" value="1"/>
</dbReference>
<dbReference type="PANTHER" id="PTHR30308:SF2">
    <property type="entry name" value="SSRA-BINDING PROTEIN"/>
    <property type="match status" value="1"/>
</dbReference>
<sequence>MSIILSNRKAYYNFEILERFSAGIKLTGYEVKSLKTAKGGSLIGSFLITYNGKLWIKNLRIPHYQPANMPASYNPLRTRELLVTKRELHTIANNLTTKGLTAIPLAVHNNRHRIVVECAIGRGKQKYDKRQTLRKREDEIKMRRVVMR</sequence>
<comment type="caution">
    <text evidence="4">The sequence shown here is derived from an EMBL/GenBank/DDBJ whole genome shotgun (WGS) entry which is preliminary data.</text>
</comment>
<dbReference type="InterPro" id="IPR023620">
    <property type="entry name" value="SmpB"/>
</dbReference>
<dbReference type="GO" id="GO:0005829">
    <property type="term" value="C:cytosol"/>
    <property type="evidence" value="ECO:0007669"/>
    <property type="project" value="TreeGrafter"/>
</dbReference>
<protein>
    <recommendedName>
        <fullName evidence="3">SsrA-binding protein</fullName>
    </recommendedName>
    <alternativeName>
        <fullName evidence="3">Small protein B</fullName>
    </alternativeName>
</protein>
<comment type="similarity">
    <text evidence="3">Belongs to the SmpB family.</text>
</comment>
<organism evidence="4 5">
    <name type="scientific">Candidatus Nomurabacteria bacterium RIFCSPLOWO2_01_FULL_36_10b</name>
    <dbReference type="NCBI Taxonomy" id="1801766"/>
    <lineage>
        <taxon>Bacteria</taxon>
        <taxon>Candidatus Nomuraibacteriota</taxon>
    </lineage>
</organism>
<dbReference type="Proteomes" id="UP000179448">
    <property type="component" value="Unassembled WGS sequence"/>
</dbReference>
<comment type="function">
    <text evidence="3">Required for rescue of stalled ribosomes mediated by trans-translation. Binds to transfer-messenger RNA (tmRNA), required for stable association of tmRNA with ribosomes. tmRNA and SmpB together mimic tRNA shape, replacing the anticodon stem-loop with SmpB. tmRNA is encoded by the ssrA gene; the 2 termini fold to resemble tRNA(Ala) and it encodes a 'tag peptide', a short internal open reading frame. During trans-translation Ala-aminoacylated tmRNA acts like a tRNA, entering the A-site of stalled ribosomes, displacing the stalled mRNA. The ribosome then switches to translate the ORF on the tmRNA; the nascent peptide is terminated with the 'tag peptide' encoded by the tmRNA and targeted for degradation. The ribosome is freed to recommence translation, which seems to be the essential function of trans-translation.</text>
</comment>
<evidence type="ECO:0000256" key="1">
    <source>
        <dbReference type="ARBA" id="ARBA00022490"/>
    </source>
</evidence>
<dbReference type="Pfam" id="PF01668">
    <property type="entry name" value="SmpB"/>
    <property type="match status" value="1"/>
</dbReference>
<dbReference type="EMBL" id="MFUQ01000021">
    <property type="protein sequence ID" value="OGI83240.1"/>
    <property type="molecule type" value="Genomic_DNA"/>
</dbReference>
<keyword evidence="2 3" id="KW-0694">RNA-binding</keyword>
<dbReference type="NCBIfam" id="NF003843">
    <property type="entry name" value="PRK05422.1"/>
    <property type="match status" value="1"/>
</dbReference>
<reference evidence="4 5" key="1">
    <citation type="journal article" date="2016" name="Nat. Commun.">
        <title>Thousands of microbial genomes shed light on interconnected biogeochemical processes in an aquifer system.</title>
        <authorList>
            <person name="Anantharaman K."/>
            <person name="Brown C.T."/>
            <person name="Hug L.A."/>
            <person name="Sharon I."/>
            <person name="Castelle C.J."/>
            <person name="Probst A.J."/>
            <person name="Thomas B.C."/>
            <person name="Singh A."/>
            <person name="Wilkins M.J."/>
            <person name="Karaoz U."/>
            <person name="Brodie E.L."/>
            <person name="Williams K.H."/>
            <person name="Hubbard S.S."/>
            <person name="Banfield J.F."/>
        </authorList>
    </citation>
    <scope>NUCLEOTIDE SEQUENCE [LARGE SCALE GENOMIC DNA]</scope>
</reference>
<evidence type="ECO:0000256" key="3">
    <source>
        <dbReference type="HAMAP-Rule" id="MF_00023"/>
    </source>
</evidence>
<dbReference type="PANTHER" id="PTHR30308">
    <property type="entry name" value="TMRNA-BINDING COMPONENT OF TRANS-TRANSLATION TAGGING COMPLEX"/>
    <property type="match status" value="1"/>
</dbReference>
<accession>A0A1F6WMY4</accession>
<dbReference type="AlphaFoldDB" id="A0A1F6WMY4"/>
<comment type="subcellular location">
    <subcellularLocation>
        <location evidence="3">Cytoplasm</location>
    </subcellularLocation>
    <text evidence="3">The tmRNA-SmpB complex associates with stalled 70S ribosomes.</text>
</comment>
<dbReference type="STRING" id="1801766.A2997_00150"/>
<dbReference type="InterPro" id="IPR000037">
    <property type="entry name" value="SsrA-bd_prot"/>
</dbReference>
<keyword evidence="1 3" id="KW-0963">Cytoplasm</keyword>
<dbReference type="InterPro" id="IPR020081">
    <property type="entry name" value="SsrA-bd_prot_CS"/>
</dbReference>
<gene>
    <name evidence="3" type="primary">smpB</name>
    <name evidence="4" type="ORF">A2997_00150</name>
</gene>
<evidence type="ECO:0000313" key="4">
    <source>
        <dbReference type="EMBL" id="OGI83240.1"/>
    </source>
</evidence>
<dbReference type="GO" id="GO:0070930">
    <property type="term" value="P:trans-translation-dependent protein tagging"/>
    <property type="evidence" value="ECO:0007669"/>
    <property type="project" value="TreeGrafter"/>
</dbReference>
<dbReference type="NCBIfam" id="TIGR00086">
    <property type="entry name" value="smpB"/>
    <property type="match status" value="1"/>
</dbReference>
<dbReference type="Gene3D" id="2.40.280.10">
    <property type="match status" value="1"/>
</dbReference>